<keyword evidence="2" id="KW-1185">Reference proteome</keyword>
<evidence type="ECO:0000313" key="2">
    <source>
        <dbReference type="Proteomes" id="UP001385951"/>
    </source>
</evidence>
<reference evidence="1 2" key="1">
    <citation type="submission" date="2022-09" db="EMBL/GenBank/DDBJ databases">
        <authorList>
            <person name="Palmer J.M."/>
        </authorList>
    </citation>
    <scope>NUCLEOTIDE SEQUENCE [LARGE SCALE GENOMIC DNA]</scope>
    <source>
        <strain evidence="1 2">DSM 7382</strain>
    </source>
</reference>
<evidence type="ECO:0000313" key="1">
    <source>
        <dbReference type="EMBL" id="KAK7682711.1"/>
    </source>
</evidence>
<name>A0AAW0FZD8_9APHY</name>
<comment type="caution">
    <text evidence="1">The sequence shown here is derived from an EMBL/GenBank/DDBJ whole genome shotgun (WGS) entry which is preliminary data.</text>
</comment>
<protein>
    <submittedName>
        <fullName evidence="1">Uncharacterized protein</fullName>
    </submittedName>
</protein>
<dbReference type="Proteomes" id="UP001385951">
    <property type="component" value="Unassembled WGS sequence"/>
</dbReference>
<dbReference type="AlphaFoldDB" id="A0AAW0FZD8"/>
<accession>A0AAW0FZD8</accession>
<organism evidence="1 2">
    <name type="scientific">Cerrena zonata</name>
    <dbReference type="NCBI Taxonomy" id="2478898"/>
    <lineage>
        <taxon>Eukaryota</taxon>
        <taxon>Fungi</taxon>
        <taxon>Dikarya</taxon>
        <taxon>Basidiomycota</taxon>
        <taxon>Agaricomycotina</taxon>
        <taxon>Agaricomycetes</taxon>
        <taxon>Polyporales</taxon>
        <taxon>Cerrenaceae</taxon>
        <taxon>Cerrena</taxon>
    </lineage>
</organism>
<gene>
    <name evidence="1" type="ORF">QCA50_014094</name>
</gene>
<proteinExistence type="predicted"/>
<sequence length="165" mass="19315">MALYRYFRVISAAKMFRKTDGSEQTILRWRVGMHNELRSMNECLGHLIMGGCTGGTFLQEYIPGLRKWVSNVDHHGYFLVDLENMPLQELEEVKWESHKHWALSMIPRSAQEENQWWLWDEDAPIKLVSRPIWWEVRTVADTEVYGEHHSSPGYCKGTDLGHLPS</sequence>
<dbReference type="EMBL" id="JASBNA010000034">
    <property type="protein sequence ID" value="KAK7682711.1"/>
    <property type="molecule type" value="Genomic_DNA"/>
</dbReference>